<protein>
    <submittedName>
        <fullName evidence="3">Response regulator receiver domain-containing protein</fullName>
    </submittedName>
</protein>
<feature type="domain" description="Response regulatory" evidence="2">
    <location>
        <begin position="10"/>
        <end position="142"/>
    </location>
</feature>
<evidence type="ECO:0000313" key="3">
    <source>
        <dbReference type="EMBL" id="SDE44937.1"/>
    </source>
</evidence>
<feature type="modified residue" description="4-aspartylphosphate" evidence="1">
    <location>
        <position position="72"/>
    </location>
</feature>
<keyword evidence="1" id="KW-0597">Phosphoprotein</keyword>
<dbReference type="PANTHER" id="PTHR44520:SF2">
    <property type="entry name" value="RESPONSE REGULATOR RCP1"/>
    <property type="match status" value="1"/>
</dbReference>
<dbReference type="Gene3D" id="3.40.50.2300">
    <property type="match status" value="1"/>
</dbReference>
<evidence type="ECO:0000313" key="4">
    <source>
        <dbReference type="Proteomes" id="UP000199321"/>
    </source>
</evidence>
<accession>A0A1G7D082</accession>
<name>A0A1G7D082_9FLAO</name>
<dbReference type="OrthoDB" id="673128at2"/>
<dbReference type="InterPro" id="IPR011006">
    <property type="entry name" value="CheY-like_superfamily"/>
</dbReference>
<dbReference type="InterPro" id="IPR001789">
    <property type="entry name" value="Sig_transdc_resp-reg_receiver"/>
</dbReference>
<evidence type="ECO:0000256" key="1">
    <source>
        <dbReference type="PROSITE-ProRule" id="PRU00169"/>
    </source>
</evidence>
<proteinExistence type="predicted"/>
<dbReference type="AlphaFoldDB" id="A0A1G7D082"/>
<dbReference type="EMBL" id="FNBA01000001">
    <property type="protein sequence ID" value="SDE44937.1"/>
    <property type="molecule type" value="Genomic_DNA"/>
</dbReference>
<keyword evidence="4" id="KW-1185">Reference proteome</keyword>
<reference evidence="3 4" key="1">
    <citation type="submission" date="2016-10" db="EMBL/GenBank/DDBJ databases">
        <authorList>
            <person name="de Groot N.N."/>
        </authorList>
    </citation>
    <scope>NUCLEOTIDE SEQUENCE [LARGE SCALE GENOMIC DNA]</scope>
    <source>
        <strain evidence="3 4">DSM 16195</strain>
    </source>
</reference>
<dbReference type="GO" id="GO:0000160">
    <property type="term" value="P:phosphorelay signal transduction system"/>
    <property type="evidence" value="ECO:0007669"/>
    <property type="project" value="InterPro"/>
</dbReference>
<dbReference type="RefSeq" id="WP_093140499.1">
    <property type="nucleotide sequence ID" value="NZ_BMWO01000001.1"/>
</dbReference>
<sequence length="142" mass="16279">MMPTVSPIKVACIIDDDEIYVHLIKKIIKMKKLSEELLVFSNGQEALTYFEALPEKPTVSEQNTLPQIILLDLNMPVMDGWDFLEKYKNTAFSKNPKSTLYIVSSSIDPYEMEKAKSIDSVTDYLIKPISIEHFQTIFNKTV</sequence>
<dbReference type="PROSITE" id="PS50110">
    <property type="entry name" value="RESPONSE_REGULATORY"/>
    <property type="match status" value="1"/>
</dbReference>
<organism evidence="3 4">
    <name type="scientific">Ulvibacter litoralis</name>
    <dbReference type="NCBI Taxonomy" id="227084"/>
    <lineage>
        <taxon>Bacteria</taxon>
        <taxon>Pseudomonadati</taxon>
        <taxon>Bacteroidota</taxon>
        <taxon>Flavobacteriia</taxon>
        <taxon>Flavobacteriales</taxon>
        <taxon>Flavobacteriaceae</taxon>
        <taxon>Ulvibacter</taxon>
    </lineage>
</organism>
<dbReference type="InterPro" id="IPR052893">
    <property type="entry name" value="TCS_response_regulator"/>
</dbReference>
<gene>
    <name evidence="3" type="ORF">SAMN05421855_101677</name>
</gene>
<dbReference type="Pfam" id="PF00072">
    <property type="entry name" value="Response_reg"/>
    <property type="match status" value="1"/>
</dbReference>
<evidence type="ECO:0000259" key="2">
    <source>
        <dbReference type="PROSITE" id="PS50110"/>
    </source>
</evidence>
<dbReference type="STRING" id="227084.SAMN05421855_101677"/>
<dbReference type="SMART" id="SM00448">
    <property type="entry name" value="REC"/>
    <property type="match status" value="1"/>
</dbReference>
<dbReference type="Proteomes" id="UP000199321">
    <property type="component" value="Unassembled WGS sequence"/>
</dbReference>
<dbReference type="PANTHER" id="PTHR44520">
    <property type="entry name" value="RESPONSE REGULATOR RCP1-RELATED"/>
    <property type="match status" value="1"/>
</dbReference>
<dbReference type="SUPFAM" id="SSF52172">
    <property type="entry name" value="CheY-like"/>
    <property type="match status" value="1"/>
</dbReference>